<dbReference type="Proteomes" id="UP001164250">
    <property type="component" value="Chromosome 5"/>
</dbReference>
<keyword evidence="2" id="KW-1185">Reference proteome</keyword>
<gene>
    <name evidence="1" type="ORF">Patl1_27806</name>
</gene>
<accession>A0ACC1BEB1</accession>
<protein>
    <submittedName>
        <fullName evidence="1">Uncharacterized protein</fullName>
    </submittedName>
</protein>
<dbReference type="EMBL" id="CM047901">
    <property type="protein sequence ID" value="KAJ0097286.1"/>
    <property type="molecule type" value="Genomic_DNA"/>
</dbReference>
<name>A0ACC1BEB1_9ROSI</name>
<evidence type="ECO:0000313" key="1">
    <source>
        <dbReference type="EMBL" id="KAJ0097286.1"/>
    </source>
</evidence>
<sequence length="69" mass="7606">MLQKLSGSELNKVVGEEEVHMKTLERMVKVGLLCIQDDPNLRPAMKNVILILEGAMDIPVPPIPSIVIT</sequence>
<organism evidence="1 2">
    <name type="scientific">Pistacia atlantica</name>
    <dbReference type="NCBI Taxonomy" id="434234"/>
    <lineage>
        <taxon>Eukaryota</taxon>
        <taxon>Viridiplantae</taxon>
        <taxon>Streptophyta</taxon>
        <taxon>Embryophyta</taxon>
        <taxon>Tracheophyta</taxon>
        <taxon>Spermatophyta</taxon>
        <taxon>Magnoliopsida</taxon>
        <taxon>eudicotyledons</taxon>
        <taxon>Gunneridae</taxon>
        <taxon>Pentapetalae</taxon>
        <taxon>rosids</taxon>
        <taxon>malvids</taxon>
        <taxon>Sapindales</taxon>
        <taxon>Anacardiaceae</taxon>
        <taxon>Pistacia</taxon>
    </lineage>
</organism>
<proteinExistence type="predicted"/>
<comment type="caution">
    <text evidence="1">The sequence shown here is derived from an EMBL/GenBank/DDBJ whole genome shotgun (WGS) entry which is preliminary data.</text>
</comment>
<reference evidence="2" key="1">
    <citation type="journal article" date="2023" name="G3 (Bethesda)">
        <title>Genome assembly and association tests identify interacting loci associated with vigor, precocity, and sex in interspecific pistachio rootstocks.</title>
        <authorList>
            <person name="Palmer W."/>
            <person name="Jacygrad E."/>
            <person name="Sagayaradj S."/>
            <person name="Cavanaugh K."/>
            <person name="Han R."/>
            <person name="Bertier L."/>
            <person name="Beede B."/>
            <person name="Kafkas S."/>
            <person name="Golino D."/>
            <person name="Preece J."/>
            <person name="Michelmore R."/>
        </authorList>
    </citation>
    <scope>NUCLEOTIDE SEQUENCE [LARGE SCALE GENOMIC DNA]</scope>
</reference>
<evidence type="ECO:0000313" key="2">
    <source>
        <dbReference type="Proteomes" id="UP001164250"/>
    </source>
</evidence>